<dbReference type="Gene3D" id="3.40.50.1820">
    <property type="entry name" value="alpha/beta hydrolase"/>
    <property type="match status" value="1"/>
</dbReference>
<dbReference type="RefSeq" id="WP_141785977.1">
    <property type="nucleotide sequence ID" value="NZ_BAAAIK010000001.1"/>
</dbReference>
<dbReference type="InterPro" id="IPR013783">
    <property type="entry name" value="Ig-like_fold"/>
</dbReference>
<dbReference type="SUPFAM" id="SSF53474">
    <property type="entry name" value="alpha/beta-Hydrolases"/>
    <property type="match status" value="1"/>
</dbReference>
<dbReference type="InterPro" id="IPR000801">
    <property type="entry name" value="Esterase-like"/>
</dbReference>
<dbReference type="OrthoDB" id="9775130at2"/>
<dbReference type="InterPro" id="IPR050583">
    <property type="entry name" value="Mycobacterial_A85_antigen"/>
</dbReference>
<protein>
    <submittedName>
        <fullName evidence="6">Enterochelin esterase family protein</fullName>
    </submittedName>
</protein>
<dbReference type="GO" id="GO:0006826">
    <property type="term" value="P:iron ion transport"/>
    <property type="evidence" value="ECO:0007669"/>
    <property type="project" value="InterPro"/>
</dbReference>
<evidence type="ECO:0000256" key="1">
    <source>
        <dbReference type="ARBA" id="ARBA00004496"/>
    </source>
</evidence>
<dbReference type="Proteomes" id="UP000319516">
    <property type="component" value="Unassembled WGS sequence"/>
</dbReference>
<sequence>MTPGPTALVAAEPRWLTDLADAPDRAAAAGRFWAGRPRIPVIGEGAEIDGRACRQVTFLWRQEQTDREVMVHLNGITDAHREDITPALLQRMPDTDLWHRSLWLPAEGTWGYRIVEAERLPRDAGATREGWLAVHRAGRRDPGNPRWLPHALGAESSVLVLPEAYQHPAWLDAPTQEARWTQWQVSDLDGEPRTVRHRSPGGRAPQGGRRPRLLVLFDGEQWAAMGLADALDRAGLDLEVLLIDSGDPGRRAVDLPEPGRAAALVEASLRRRAEHLGPIDPEHVIIAGQSFGGLAAAAVTVTRPDLVGQAIVQSGSFWYVGGDEPRRDNPVPGDLVRRIASGEFGQLRGRFVVQAGTDEGTMVDQAQHFRDAVVAAGAEADLTIVVGGHDFAWWTHHLLRALDRLS</sequence>
<keyword evidence="2" id="KW-0963">Cytoplasm</keyword>
<keyword evidence="7" id="KW-1185">Reference proteome</keyword>
<reference evidence="6 7" key="1">
    <citation type="submission" date="2019-06" db="EMBL/GenBank/DDBJ databases">
        <title>Sequencing the genomes of 1000 actinobacteria strains.</title>
        <authorList>
            <person name="Klenk H.-P."/>
        </authorList>
    </citation>
    <scope>NUCLEOTIDE SEQUENCE [LARGE SCALE GENOMIC DNA]</scope>
    <source>
        <strain evidence="6 7">DSM 12335</strain>
    </source>
</reference>
<dbReference type="SUPFAM" id="SSF81296">
    <property type="entry name" value="E set domains"/>
    <property type="match status" value="1"/>
</dbReference>
<gene>
    <name evidence="6" type="ORF">FB467_3225</name>
</gene>
<dbReference type="InterPro" id="IPR021764">
    <property type="entry name" value="Enterochelin_esterase_N"/>
</dbReference>
<dbReference type="Pfam" id="PF00756">
    <property type="entry name" value="Esterase"/>
    <property type="match status" value="1"/>
</dbReference>
<dbReference type="GO" id="GO:0008849">
    <property type="term" value="F:enterochelin esterase activity"/>
    <property type="evidence" value="ECO:0007669"/>
    <property type="project" value="InterPro"/>
</dbReference>
<evidence type="ECO:0000259" key="5">
    <source>
        <dbReference type="Pfam" id="PF11806"/>
    </source>
</evidence>
<dbReference type="GO" id="GO:0005737">
    <property type="term" value="C:cytoplasm"/>
    <property type="evidence" value="ECO:0007669"/>
    <property type="project" value="UniProtKB-SubCell"/>
</dbReference>
<dbReference type="InterPro" id="IPR029058">
    <property type="entry name" value="AB_hydrolase_fold"/>
</dbReference>
<keyword evidence="3" id="KW-0378">Hydrolase</keyword>
<name>A0A542YVE9_9MICO</name>
<feature type="domain" description="Enterochelin esterase N-terminal" evidence="5">
    <location>
        <begin position="55"/>
        <end position="170"/>
    </location>
</feature>
<comment type="subcellular location">
    <subcellularLocation>
        <location evidence="1">Cytoplasm</location>
    </subcellularLocation>
</comment>
<evidence type="ECO:0000256" key="2">
    <source>
        <dbReference type="ARBA" id="ARBA00022490"/>
    </source>
</evidence>
<dbReference type="InterPro" id="IPR014756">
    <property type="entry name" value="Ig_E-set"/>
</dbReference>
<dbReference type="AlphaFoldDB" id="A0A542YVE9"/>
<dbReference type="Pfam" id="PF11806">
    <property type="entry name" value="Enterochelin_N"/>
    <property type="match status" value="1"/>
</dbReference>
<dbReference type="PANTHER" id="PTHR48098">
    <property type="entry name" value="ENTEROCHELIN ESTERASE-RELATED"/>
    <property type="match status" value="1"/>
</dbReference>
<dbReference type="EMBL" id="VFOP01000001">
    <property type="protein sequence ID" value="TQL52057.1"/>
    <property type="molecule type" value="Genomic_DNA"/>
</dbReference>
<evidence type="ECO:0000256" key="4">
    <source>
        <dbReference type="ARBA" id="ARBA00024201"/>
    </source>
</evidence>
<comment type="similarity">
    <text evidence="4">Belongs to the Fes family.</text>
</comment>
<dbReference type="Gene3D" id="2.60.40.10">
    <property type="entry name" value="Immunoglobulins"/>
    <property type="match status" value="1"/>
</dbReference>
<evidence type="ECO:0000313" key="6">
    <source>
        <dbReference type="EMBL" id="TQL52057.1"/>
    </source>
</evidence>
<dbReference type="PANTHER" id="PTHR48098:SF3">
    <property type="entry name" value="IRON(III) ENTEROBACTIN ESTERASE"/>
    <property type="match status" value="1"/>
</dbReference>
<dbReference type="GO" id="GO:0005506">
    <property type="term" value="F:iron ion binding"/>
    <property type="evidence" value="ECO:0007669"/>
    <property type="project" value="InterPro"/>
</dbReference>
<organism evidence="6 7">
    <name type="scientific">Ornithinicoccus hortensis</name>
    <dbReference type="NCBI Taxonomy" id="82346"/>
    <lineage>
        <taxon>Bacteria</taxon>
        <taxon>Bacillati</taxon>
        <taxon>Actinomycetota</taxon>
        <taxon>Actinomycetes</taxon>
        <taxon>Micrococcales</taxon>
        <taxon>Intrasporangiaceae</taxon>
        <taxon>Ornithinicoccus</taxon>
    </lineage>
</organism>
<evidence type="ECO:0000313" key="7">
    <source>
        <dbReference type="Proteomes" id="UP000319516"/>
    </source>
</evidence>
<proteinExistence type="inferred from homology"/>
<accession>A0A542YVE9</accession>
<comment type="caution">
    <text evidence="6">The sequence shown here is derived from an EMBL/GenBank/DDBJ whole genome shotgun (WGS) entry which is preliminary data.</text>
</comment>
<dbReference type="GO" id="GO:0005975">
    <property type="term" value="P:carbohydrate metabolic process"/>
    <property type="evidence" value="ECO:0007669"/>
    <property type="project" value="UniProtKB-ARBA"/>
</dbReference>
<evidence type="ECO:0000256" key="3">
    <source>
        <dbReference type="ARBA" id="ARBA00022801"/>
    </source>
</evidence>